<dbReference type="InterPro" id="IPR013783">
    <property type="entry name" value="Ig-like_fold"/>
</dbReference>
<keyword evidence="3" id="KW-1185">Reference proteome</keyword>
<evidence type="ECO:0000259" key="1">
    <source>
        <dbReference type="Pfam" id="PF07679"/>
    </source>
</evidence>
<dbReference type="Pfam" id="PF07679">
    <property type="entry name" value="I-set"/>
    <property type="match status" value="1"/>
</dbReference>
<accession>A0A6A4WSA9</accession>
<organism evidence="2 3">
    <name type="scientific">Amphibalanus amphitrite</name>
    <name type="common">Striped barnacle</name>
    <name type="synonym">Balanus amphitrite</name>
    <dbReference type="NCBI Taxonomy" id="1232801"/>
    <lineage>
        <taxon>Eukaryota</taxon>
        <taxon>Metazoa</taxon>
        <taxon>Ecdysozoa</taxon>
        <taxon>Arthropoda</taxon>
        <taxon>Crustacea</taxon>
        <taxon>Multicrustacea</taxon>
        <taxon>Cirripedia</taxon>
        <taxon>Thoracica</taxon>
        <taxon>Thoracicalcarea</taxon>
        <taxon>Balanomorpha</taxon>
        <taxon>Balanoidea</taxon>
        <taxon>Balanidae</taxon>
        <taxon>Amphibalaninae</taxon>
        <taxon>Amphibalanus</taxon>
    </lineage>
</organism>
<dbReference type="EMBL" id="VIIS01000748">
    <property type="protein sequence ID" value="KAF0305512.1"/>
    <property type="molecule type" value="Genomic_DNA"/>
</dbReference>
<evidence type="ECO:0000313" key="2">
    <source>
        <dbReference type="EMBL" id="KAF0305512.1"/>
    </source>
</evidence>
<reference evidence="2 3" key="1">
    <citation type="submission" date="2019-07" db="EMBL/GenBank/DDBJ databases">
        <title>Draft genome assembly of a fouling barnacle, Amphibalanus amphitrite (Darwin, 1854): The first reference genome for Thecostraca.</title>
        <authorList>
            <person name="Kim W."/>
        </authorList>
    </citation>
    <scope>NUCLEOTIDE SEQUENCE [LARGE SCALE GENOMIC DNA]</scope>
    <source>
        <strain evidence="2">SNU_AA5</strain>
        <tissue evidence="2">Soma without cirri and trophi</tissue>
    </source>
</reference>
<feature type="domain" description="Immunoglobulin I-set" evidence="1">
    <location>
        <begin position="3"/>
        <end position="35"/>
    </location>
</feature>
<evidence type="ECO:0000313" key="3">
    <source>
        <dbReference type="Proteomes" id="UP000440578"/>
    </source>
</evidence>
<sequence length="83" mass="9195">MSSRHVLTIEEVTLDDFDTYTCNATNQLGSSHGKIYVSGEADKVEITSAPMGGDVDSYDLAWKVKSFSPIIEYKIAYRKTKGN</sequence>
<comment type="caution">
    <text evidence="2">The sequence shown here is derived from an EMBL/GenBank/DDBJ whole genome shotgun (WGS) entry which is preliminary data.</text>
</comment>
<dbReference type="Proteomes" id="UP000440578">
    <property type="component" value="Unassembled WGS sequence"/>
</dbReference>
<dbReference type="AlphaFoldDB" id="A0A6A4WSA9"/>
<name>A0A6A4WSA9_AMPAM</name>
<protein>
    <recommendedName>
        <fullName evidence="1">Immunoglobulin I-set domain-containing protein</fullName>
    </recommendedName>
</protein>
<dbReference type="InterPro" id="IPR013098">
    <property type="entry name" value="Ig_I-set"/>
</dbReference>
<dbReference type="OrthoDB" id="6507807at2759"/>
<proteinExistence type="predicted"/>
<dbReference type="Gene3D" id="2.60.40.10">
    <property type="entry name" value="Immunoglobulins"/>
    <property type="match status" value="1"/>
</dbReference>
<dbReference type="CDD" id="cd00096">
    <property type="entry name" value="Ig"/>
    <property type="match status" value="1"/>
</dbReference>
<gene>
    <name evidence="2" type="ORF">FJT64_022890</name>
</gene>
<dbReference type="SUPFAM" id="SSF48726">
    <property type="entry name" value="Immunoglobulin"/>
    <property type="match status" value="1"/>
</dbReference>
<dbReference type="InterPro" id="IPR036179">
    <property type="entry name" value="Ig-like_dom_sf"/>
</dbReference>